<feature type="transmembrane region" description="Helical" evidence="1">
    <location>
        <begin position="27"/>
        <end position="46"/>
    </location>
</feature>
<keyword evidence="3" id="KW-1185">Reference proteome</keyword>
<gene>
    <name evidence="2" type="ORF">CSUI_005632</name>
</gene>
<proteinExistence type="predicted"/>
<protein>
    <submittedName>
        <fullName evidence="2">Uncharacterized protein</fullName>
    </submittedName>
</protein>
<evidence type="ECO:0000313" key="3">
    <source>
        <dbReference type="Proteomes" id="UP000221165"/>
    </source>
</evidence>
<keyword evidence="1" id="KW-1133">Transmembrane helix</keyword>
<reference evidence="2 3" key="1">
    <citation type="journal article" date="2017" name="Int. J. Parasitol.">
        <title>The genome of the protozoan parasite Cystoisospora suis and a reverse vaccinology approach to identify vaccine candidates.</title>
        <authorList>
            <person name="Palmieri N."/>
            <person name="Shrestha A."/>
            <person name="Ruttkowski B."/>
            <person name="Beck T."/>
            <person name="Vogl C."/>
            <person name="Tomley F."/>
            <person name="Blake D.P."/>
            <person name="Joachim A."/>
        </authorList>
    </citation>
    <scope>NUCLEOTIDE SEQUENCE [LARGE SCALE GENOMIC DNA]</scope>
    <source>
        <strain evidence="2 3">Wien I</strain>
    </source>
</reference>
<evidence type="ECO:0000313" key="2">
    <source>
        <dbReference type="EMBL" id="PHJ20535.1"/>
    </source>
</evidence>
<evidence type="ECO:0000256" key="1">
    <source>
        <dbReference type="SAM" id="Phobius"/>
    </source>
</evidence>
<keyword evidence="1" id="KW-0472">Membrane</keyword>
<keyword evidence="1" id="KW-0812">Transmembrane</keyword>
<dbReference type="EMBL" id="MIGC01002726">
    <property type="protein sequence ID" value="PHJ20535.1"/>
    <property type="molecule type" value="Genomic_DNA"/>
</dbReference>
<dbReference type="AlphaFoldDB" id="A0A2C6KWV1"/>
<comment type="caution">
    <text evidence="2">The sequence shown here is derived from an EMBL/GenBank/DDBJ whole genome shotgun (WGS) entry which is preliminary data.</text>
</comment>
<sequence>MEGVVAGLLSDVDIEADAPCWRGRRPFRLFIFVLLLMRIFSAIPLLRPSKQATLFLAPCRRD</sequence>
<dbReference type="VEuPathDB" id="ToxoDB:CSUI_005632"/>
<dbReference type="GeneID" id="94429013"/>
<dbReference type="RefSeq" id="XP_067922223.1">
    <property type="nucleotide sequence ID" value="XM_068065802.1"/>
</dbReference>
<accession>A0A2C6KWV1</accession>
<dbReference type="Proteomes" id="UP000221165">
    <property type="component" value="Unassembled WGS sequence"/>
</dbReference>
<organism evidence="2 3">
    <name type="scientific">Cystoisospora suis</name>
    <dbReference type="NCBI Taxonomy" id="483139"/>
    <lineage>
        <taxon>Eukaryota</taxon>
        <taxon>Sar</taxon>
        <taxon>Alveolata</taxon>
        <taxon>Apicomplexa</taxon>
        <taxon>Conoidasida</taxon>
        <taxon>Coccidia</taxon>
        <taxon>Eucoccidiorida</taxon>
        <taxon>Eimeriorina</taxon>
        <taxon>Sarcocystidae</taxon>
        <taxon>Cystoisospora</taxon>
    </lineage>
</organism>
<name>A0A2C6KWV1_9APIC</name>